<dbReference type="EMBL" id="OE179112">
    <property type="protein sequence ID" value="CAD7567507.1"/>
    <property type="molecule type" value="Genomic_DNA"/>
</dbReference>
<feature type="domain" description="Ig-like" evidence="2">
    <location>
        <begin position="166"/>
        <end position="206"/>
    </location>
</feature>
<dbReference type="SUPFAM" id="SSF48726">
    <property type="entry name" value="Immunoglobulin"/>
    <property type="match status" value="2"/>
</dbReference>
<dbReference type="AlphaFoldDB" id="A0A7R9IV65"/>
<dbReference type="PANTHER" id="PTHR23278:SF4">
    <property type="entry name" value="SIDESTEP, ISOFORM C"/>
    <property type="match status" value="1"/>
</dbReference>
<organism evidence="3">
    <name type="scientific">Timema californicum</name>
    <name type="common">California timema</name>
    <name type="synonym">Walking stick</name>
    <dbReference type="NCBI Taxonomy" id="61474"/>
    <lineage>
        <taxon>Eukaryota</taxon>
        <taxon>Metazoa</taxon>
        <taxon>Ecdysozoa</taxon>
        <taxon>Arthropoda</taxon>
        <taxon>Hexapoda</taxon>
        <taxon>Insecta</taxon>
        <taxon>Pterygota</taxon>
        <taxon>Neoptera</taxon>
        <taxon>Polyneoptera</taxon>
        <taxon>Phasmatodea</taxon>
        <taxon>Timematodea</taxon>
        <taxon>Timematoidea</taxon>
        <taxon>Timematidae</taxon>
        <taxon>Timema</taxon>
    </lineage>
</organism>
<dbReference type="InterPro" id="IPR036179">
    <property type="entry name" value="Ig-like_dom_sf"/>
</dbReference>
<dbReference type="PANTHER" id="PTHR23278">
    <property type="entry name" value="SIDESTEP PROTEIN"/>
    <property type="match status" value="1"/>
</dbReference>
<evidence type="ECO:0000256" key="1">
    <source>
        <dbReference type="ARBA" id="ARBA00023157"/>
    </source>
</evidence>
<protein>
    <submittedName>
        <fullName evidence="3">(California timema) hypothetical protein</fullName>
    </submittedName>
</protein>
<reference evidence="3" key="1">
    <citation type="submission" date="2020-11" db="EMBL/GenBank/DDBJ databases">
        <authorList>
            <person name="Tran Van P."/>
        </authorList>
    </citation>
    <scope>NUCLEOTIDE SEQUENCE</scope>
</reference>
<dbReference type="InterPro" id="IPR007110">
    <property type="entry name" value="Ig-like_dom"/>
</dbReference>
<proteinExistence type="predicted"/>
<dbReference type="Gene3D" id="2.60.40.10">
    <property type="entry name" value="Immunoglobulins"/>
    <property type="match status" value="2"/>
</dbReference>
<name>A0A7R9IV65_TIMCA</name>
<evidence type="ECO:0000313" key="3">
    <source>
        <dbReference type="EMBL" id="CAD7567507.1"/>
    </source>
</evidence>
<dbReference type="Pfam" id="PF08205">
    <property type="entry name" value="C2-set_2"/>
    <property type="match status" value="1"/>
</dbReference>
<gene>
    <name evidence="3" type="ORF">TCMB3V08_LOCUS305</name>
</gene>
<evidence type="ECO:0000259" key="2">
    <source>
        <dbReference type="PROSITE" id="PS50835"/>
    </source>
</evidence>
<dbReference type="InterPro" id="IPR013162">
    <property type="entry name" value="CD80_C2-set"/>
</dbReference>
<accession>A0A7R9IV65</accession>
<dbReference type="InterPro" id="IPR013783">
    <property type="entry name" value="Ig-like_fold"/>
</dbReference>
<sequence length="268" mass="29917">MHVLEDRGGPVGGSRIPDITVYLQRVIRLKPLSVLITTDNSLLSAGKLHIIKCATSGSVPPARITWVLDGEPIRNAATTMLEDILHWTRVRKLIKIPETRLVPGVKGLVSGDGGSELVEGHNSTTSTLTFRPTASDDIKELACRAENPHFPGGLQEDRRRLRIAYPPVVSVRVEERSQLGPLKEGDEVRMSCEVRANPPADGITWYHGVRWTIKVWCGITYIKLVGFYLFLRNLSGPMCDVFLKEYLLDLLEYVPLSFRGNKFSINMT</sequence>
<keyword evidence="1" id="KW-1015">Disulfide bond</keyword>
<feature type="domain" description="Ig-like" evidence="2">
    <location>
        <begin position="31"/>
        <end position="162"/>
    </location>
</feature>
<dbReference type="PROSITE" id="PS50835">
    <property type="entry name" value="IG_LIKE"/>
    <property type="match status" value="2"/>
</dbReference>